<evidence type="ECO:0000313" key="1">
    <source>
        <dbReference type="EMBL" id="CAB4364267.1"/>
    </source>
</evidence>
<name>A0A6J6RWK9_9ZZZZ</name>
<reference evidence="2" key="1">
    <citation type="submission" date="2020-05" db="EMBL/GenBank/DDBJ databases">
        <authorList>
            <person name="Chiriac C."/>
            <person name="Salcher M."/>
            <person name="Ghai R."/>
            <person name="Kavagutti S V."/>
        </authorList>
    </citation>
    <scope>NUCLEOTIDE SEQUENCE</scope>
</reference>
<gene>
    <name evidence="2" type="ORF">UFOPK2656_01837</name>
    <name evidence="3" type="ORF">UFOPK3651_02187</name>
    <name evidence="4" type="ORF">UFOPK3931_01317</name>
    <name evidence="1" type="ORF">UFOPK4189_02030</name>
</gene>
<dbReference type="EMBL" id="CAESGF010000012">
    <property type="protein sequence ID" value="CAB4364267.1"/>
    <property type="molecule type" value="Genomic_DNA"/>
</dbReference>
<protein>
    <submittedName>
        <fullName evidence="2">Unannotated protein</fullName>
    </submittedName>
</protein>
<dbReference type="EMBL" id="CAFBOL010000028">
    <property type="protein sequence ID" value="CAB4988431.1"/>
    <property type="molecule type" value="Genomic_DNA"/>
</dbReference>
<evidence type="ECO:0000313" key="3">
    <source>
        <dbReference type="EMBL" id="CAB4941288.1"/>
    </source>
</evidence>
<accession>A0A6J6RWK9</accession>
<dbReference type="EMBL" id="CAEZYF010000011">
    <property type="protein sequence ID" value="CAB4726885.1"/>
    <property type="molecule type" value="Genomic_DNA"/>
</dbReference>
<dbReference type="EMBL" id="CAFBMT010000012">
    <property type="protein sequence ID" value="CAB4941288.1"/>
    <property type="molecule type" value="Genomic_DNA"/>
</dbReference>
<evidence type="ECO:0000313" key="4">
    <source>
        <dbReference type="EMBL" id="CAB4988431.1"/>
    </source>
</evidence>
<evidence type="ECO:0000313" key="2">
    <source>
        <dbReference type="EMBL" id="CAB4726885.1"/>
    </source>
</evidence>
<proteinExistence type="predicted"/>
<sequence>MNYQLPRGVAIAGLVAFTLGVTTEADAAQNVTAGKNRCTVTAVAPTLKGTTLKATATVLCTMAGSVAVLIGVVELDGTAEDLKVVEIPVKSIAVTVSANKAVTVTTATVTCVSTETGSEEFATRTAVNLAGTVSAYDRTVPKLDSYAC</sequence>
<dbReference type="AlphaFoldDB" id="A0A6J6RWK9"/>
<organism evidence="2">
    <name type="scientific">freshwater metagenome</name>
    <dbReference type="NCBI Taxonomy" id="449393"/>
    <lineage>
        <taxon>unclassified sequences</taxon>
        <taxon>metagenomes</taxon>
        <taxon>ecological metagenomes</taxon>
    </lineage>
</organism>